<evidence type="ECO:0000313" key="4">
    <source>
        <dbReference type="EMBL" id="SFH60212.1"/>
    </source>
</evidence>
<gene>
    <name evidence="5" type="ORF">E3O11_01555</name>
    <name evidence="4" type="ORF">SAMN05216274_10937</name>
</gene>
<evidence type="ECO:0000313" key="7">
    <source>
        <dbReference type="Proteomes" id="UP000297963"/>
    </source>
</evidence>
<dbReference type="Proteomes" id="UP000199681">
    <property type="component" value="Unassembled WGS sequence"/>
</dbReference>
<feature type="transmembrane region" description="Helical" evidence="1">
    <location>
        <begin position="549"/>
        <end position="568"/>
    </location>
</feature>
<dbReference type="SUPFAM" id="SSF51126">
    <property type="entry name" value="Pectin lyase-like"/>
    <property type="match status" value="2"/>
</dbReference>
<dbReference type="InterPro" id="IPR012334">
    <property type="entry name" value="Pectin_lyas_fold"/>
</dbReference>
<dbReference type="Proteomes" id="UP000297963">
    <property type="component" value="Unassembled WGS sequence"/>
</dbReference>
<dbReference type="InterPro" id="IPR011050">
    <property type="entry name" value="Pectin_lyase_fold/virulence"/>
</dbReference>
<name>A0A1I3BD49_9MICO</name>
<dbReference type="SMART" id="SM00710">
    <property type="entry name" value="PbH1"/>
    <property type="match status" value="9"/>
</dbReference>
<keyword evidence="1" id="KW-0472">Membrane</keyword>
<protein>
    <submittedName>
        <fullName evidence="4">Parallel beta-helix repeat (Two copies)</fullName>
    </submittedName>
    <submittedName>
        <fullName evidence="5">Right-handed parallel beta-helix repeat-containing protein</fullName>
    </submittedName>
</protein>
<keyword evidence="1" id="KW-1133">Transmembrane helix</keyword>
<sequence length="642" mass="67487">MRLLPAVLAIALGAFVALPVFPVLPAAADDQTTATAAPYPGDPTAEALLVAAEDRRLIDVRAISNAAEWTGVNQFKPYRLATGSSYTLVLTSREADYSFDDLLKLSPRGLVRQPDGSYLLSENIVVEEGATLNFHSSDGLALRLVSSSDLFVSIVTMGGSLTLGGSAEEPLDVSSWDPDTGTVDTDTSDGRAYIRVIGGHASFSNANFHHLGFWSGMTGGVSLTGTELPATTTESKGDLALSDDGNPIVYGQELIPAGPDEAQTLDLEPDLRGYSYVSASITSSHFDHNAFGLFVTSAEGVDVHDSEFSDNIVNGLVFHRHVTNSRVSSSASTNNALDGFALSRATTGVIFDGLTSSGNGRNGVSIDGRPLAEGPNATGNPTGTFGNNTINNSIITANGRYGIDVVGGINITLSGNTVKNHTMGIVIRGGTDSVIVKNNLVERSDLQGIALRDLVQNATVQGNTVVGGGIGIYLRDSSGLIDRNVVEEVNNHAITLVGIAAPSTVSHNTVSGTGPSGIDVSRTEGTIRAENDLDDWRSTKPLDVLLRSIFQPLTVMWLSLGLLVLITAGTGMRRKRTGIVHPYANLAPMSTLTLGVVDAADLNQVRTPPAAIADPKFGAHRSEQPPERVLRAFEPDGMELTT</sequence>
<dbReference type="EMBL" id="SOFE01000002">
    <property type="protein sequence ID" value="TFB88910.1"/>
    <property type="molecule type" value="Genomic_DNA"/>
</dbReference>
<dbReference type="RefSeq" id="WP_092450213.1">
    <property type="nucleotide sequence ID" value="NZ_BKAC01000018.1"/>
</dbReference>
<evidence type="ECO:0000313" key="5">
    <source>
        <dbReference type="EMBL" id="TFB88910.1"/>
    </source>
</evidence>
<feature type="domain" description="Right handed beta helix" evidence="3">
    <location>
        <begin position="387"/>
        <end position="530"/>
    </location>
</feature>
<organism evidence="5 7">
    <name type="scientific">Cryobacterium levicorallinum</name>
    <dbReference type="NCBI Taxonomy" id="995038"/>
    <lineage>
        <taxon>Bacteria</taxon>
        <taxon>Bacillati</taxon>
        <taxon>Actinomycetota</taxon>
        <taxon>Actinomycetes</taxon>
        <taxon>Micrococcales</taxon>
        <taxon>Microbacteriaceae</taxon>
        <taxon>Cryobacterium</taxon>
    </lineage>
</organism>
<evidence type="ECO:0000256" key="2">
    <source>
        <dbReference type="SAM" id="SignalP"/>
    </source>
</evidence>
<keyword evidence="6" id="KW-1185">Reference proteome</keyword>
<reference evidence="4 6" key="1">
    <citation type="submission" date="2016-10" db="EMBL/GenBank/DDBJ databases">
        <authorList>
            <person name="Varghese N."/>
            <person name="Submissions S."/>
        </authorList>
    </citation>
    <scope>NUCLEOTIDE SEQUENCE [LARGE SCALE GENOMIC DNA]</scope>
    <source>
        <strain evidence="4 6">GMCC 1.11211</strain>
    </source>
</reference>
<evidence type="ECO:0000256" key="1">
    <source>
        <dbReference type="SAM" id="Phobius"/>
    </source>
</evidence>
<feature type="chain" id="PRO_5044559396" evidence="2">
    <location>
        <begin position="29"/>
        <end position="642"/>
    </location>
</feature>
<feature type="signal peptide" evidence="2">
    <location>
        <begin position="1"/>
        <end position="28"/>
    </location>
</feature>
<comment type="caution">
    <text evidence="5">The sequence shown here is derived from an EMBL/GenBank/DDBJ whole genome shotgun (WGS) entry which is preliminary data.</text>
</comment>
<dbReference type="Pfam" id="PF13229">
    <property type="entry name" value="Beta_helix"/>
    <property type="match status" value="1"/>
</dbReference>
<dbReference type="InterPro" id="IPR006626">
    <property type="entry name" value="PbH1"/>
</dbReference>
<proteinExistence type="predicted"/>
<dbReference type="InterPro" id="IPR022441">
    <property type="entry name" value="Para_beta_helix_rpt-2"/>
</dbReference>
<dbReference type="InterPro" id="IPR039448">
    <property type="entry name" value="Beta_helix"/>
</dbReference>
<dbReference type="AlphaFoldDB" id="A0A1I3BD49"/>
<dbReference type="Gene3D" id="2.160.20.10">
    <property type="entry name" value="Single-stranded right-handed beta-helix, Pectin lyase-like"/>
    <property type="match status" value="2"/>
</dbReference>
<keyword evidence="1" id="KW-0812">Transmembrane</keyword>
<dbReference type="STRING" id="995038.SAMN05216274_10937"/>
<reference evidence="5 7" key="2">
    <citation type="submission" date="2019-03" db="EMBL/GenBank/DDBJ databases">
        <title>Genomics of glacier-inhabiting Cryobacterium strains.</title>
        <authorList>
            <person name="Liu Q."/>
            <person name="Xin Y.-H."/>
        </authorList>
    </citation>
    <scope>NUCLEOTIDE SEQUENCE [LARGE SCALE GENOMIC DNA]</scope>
    <source>
        <strain evidence="5 7">Hh34</strain>
    </source>
</reference>
<accession>A0A1I3BD49</accession>
<evidence type="ECO:0000259" key="3">
    <source>
        <dbReference type="Pfam" id="PF13229"/>
    </source>
</evidence>
<dbReference type="NCBIfam" id="TIGR03804">
    <property type="entry name" value="para_beta_helix"/>
    <property type="match status" value="1"/>
</dbReference>
<evidence type="ECO:0000313" key="6">
    <source>
        <dbReference type="Proteomes" id="UP000199681"/>
    </source>
</evidence>
<dbReference type="EMBL" id="FOPW01000009">
    <property type="protein sequence ID" value="SFH60212.1"/>
    <property type="molecule type" value="Genomic_DNA"/>
</dbReference>
<keyword evidence="2" id="KW-0732">Signal</keyword>